<evidence type="ECO:0000256" key="4">
    <source>
        <dbReference type="ARBA" id="ARBA00022692"/>
    </source>
</evidence>
<dbReference type="PANTHER" id="PTHR32024:SF1">
    <property type="entry name" value="KTR SYSTEM POTASSIUM UPTAKE PROTEIN B"/>
    <property type="match status" value="1"/>
</dbReference>
<dbReference type="EMBL" id="CP063845">
    <property type="protein sequence ID" value="UFP95723.1"/>
    <property type="molecule type" value="Genomic_DNA"/>
</dbReference>
<feature type="transmembrane region" description="Helical" evidence="8">
    <location>
        <begin position="236"/>
        <end position="255"/>
    </location>
</feature>
<evidence type="ECO:0000256" key="1">
    <source>
        <dbReference type="ARBA" id="ARBA00004651"/>
    </source>
</evidence>
<evidence type="ECO:0000256" key="2">
    <source>
        <dbReference type="ARBA" id="ARBA00022448"/>
    </source>
</evidence>
<keyword evidence="3" id="KW-1003">Cell membrane</keyword>
<proteinExistence type="predicted"/>
<keyword evidence="4 8" id="KW-0812">Transmembrane</keyword>
<evidence type="ECO:0000313" key="9">
    <source>
        <dbReference type="EMBL" id="UFP95723.1"/>
    </source>
</evidence>
<feature type="transmembrane region" description="Helical" evidence="8">
    <location>
        <begin position="184"/>
        <end position="204"/>
    </location>
</feature>
<feature type="transmembrane region" description="Helical" evidence="8">
    <location>
        <begin position="6"/>
        <end position="27"/>
    </location>
</feature>
<keyword evidence="2" id="KW-0813">Transport</keyword>
<feature type="transmembrane region" description="Helical" evidence="8">
    <location>
        <begin position="39"/>
        <end position="58"/>
    </location>
</feature>
<organism evidence="9 10">
    <name type="scientific">Gloeobacter morelensis MG652769</name>
    <dbReference type="NCBI Taxonomy" id="2781736"/>
    <lineage>
        <taxon>Bacteria</taxon>
        <taxon>Bacillati</taxon>
        <taxon>Cyanobacteriota</taxon>
        <taxon>Cyanophyceae</taxon>
        <taxon>Gloeobacterales</taxon>
        <taxon>Gloeobacteraceae</taxon>
        <taxon>Gloeobacter</taxon>
        <taxon>Gloeobacter morelensis</taxon>
    </lineage>
</organism>
<dbReference type="Proteomes" id="UP001054846">
    <property type="component" value="Chromosome"/>
</dbReference>
<evidence type="ECO:0000256" key="3">
    <source>
        <dbReference type="ARBA" id="ARBA00022475"/>
    </source>
</evidence>
<evidence type="ECO:0000256" key="6">
    <source>
        <dbReference type="ARBA" id="ARBA00023065"/>
    </source>
</evidence>
<evidence type="ECO:0000256" key="8">
    <source>
        <dbReference type="SAM" id="Phobius"/>
    </source>
</evidence>
<feature type="transmembrane region" description="Helical" evidence="8">
    <location>
        <begin position="153"/>
        <end position="172"/>
    </location>
</feature>
<feature type="transmembrane region" description="Helical" evidence="8">
    <location>
        <begin position="414"/>
        <end position="435"/>
    </location>
</feature>
<keyword evidence="7 8" id="KW-0472">Membrane</keyword>
<reference evidence="9 10" key="1">
    <citation type="journal article" date="2021" name="Genome Biol. Evol.">
        <title>Complete Genome Sequencing of a Novel Gloeobacter Species from a Waterfall Cave in Mexico.</title>
        <authorList>
            <person name="Saw J.H."/>
            <person name="Cardona T."/>
            <person name="Montejano G."/>
        </authorList>
    </citation>
    <scope>NUCLEOTIDE SEQUENCE [LARGE SCALE GENOMIC DNA]</scope>
    <source>
        <strain evidence="9">MG652769</strain>
    </source>
</reference>
<accession>A0ABY3PPT2</accession>
<keyword evidence="5 8" id="KW-1133">Transmembrane helix</keyword>
<protein>
    <submittedName>
        <fullName evidence="9">ATPase</fullName>
    </submittedName>
</protein>
<feature type="transmembrane region" description="Helical" evidence="8">
    <location>
        <begin position="70"/>
        <end position="94"/>
    </location>
</feature>
<sequence length="453" mass="48144">MPTLSPARTICLGFLLLIAIGTLLLLLPWSTASGEWTPWLVALFTSTSAVCVTGLTVVDTGSYYSFFGQLVILLLIQVGGLGYMSATTFLLLLVGRRISLRNRLALQEALGSLGDKAVPRLVARVAILTLGFELVGAFVIAPTMVRQEGLLPGLWSAIFHSVSAFNNAGFGLRSDNLIPWQNNFWVLGGLGFLILAGGLGYQVWLELYEKILLRLVRQVFGKQPAPPAPLSLHTRVVLLTSAILVVVGSVGFFLIERTNALTLGRLSLDAQVAGAIFHSISARTAGFNAVPFDGLLEAGLFWIILLMLVGASPASTGGGLKTTTFAILTSNMLAVIQGREDVLLFDRRLGVGAVRKASAVLLGSIAAIALALVGLTLSDPEPGFVQVLFEAVSAFCTVGLSTGITPKLSVVGQLILVFSMYLGRVGVLLLAEALLSQKPTFPYRQPEEQILIG</sequence>
<name>A0ABY3PPT2_9CYAN</name>
<feature type="transmembrane region" description="Helical" evidence="8">
    <location>
        <begin position="294"/>
        <end position="312"/>
    </location>
</feature>
<dbReference type="RefSeq" id="WP_230842946.1">
    <property type="nucleotide sequence ID" value="NZ_CP063845.1"/>
</dbReference>
<feature type="transmembrane region" description="Helical" evidence="8">
    <location>
        <begin position="357"/>
        <end position="377"/>
    </location>
</feature>
<dbReference type="Pfam" id="PF02386">
    <property type="entry name" value="TrkH"/>
    <property type="match status" value="1"/>
</dbReference>
<gene>
    <name evidence="9" type="ORF">ISF26_05675</name>
</gene>
<evidence type="ECO:0000256" key="5">
    <source>
        <dbReference type="ARBA" id="ARBA00022989"/>
    </source>
</evidence>
<keyword evidence="6" id="KW-0406">Ion transport</keyword>
<feature type="transmembrane region" description="Helical" evidence="8">
    <location>
        <begin position="121"/>
        <end position="141"/>
    </location>
</feature>
<dbReference type="PANTHER" id="PTHR32024">
    <property type="entry name" value="TRK SYSTEM POTASSIUM UPTAKE PROTEIN TRKG-RELATED"/>
    <property type="match status" value="1"/>
</dbReference>
<evidence type="ECO:0000313" key="10">
    <source>
        <dbReference type="Proteomes" id="UP001054846"/>
    </source>
</evidence>
<keyword evidence="10" id="KW-1185">Reference proteome</keyword>
<comment type="subcellular location">
    <subcellularLocation>
        <location evidence="1">Cell membrane</location>
        <topology evidence="1">Multi-pass membrane protein</topology>
    </subcellularLocation>
</comment>
<evidence type="ECO:0000256" key="7">
    <source>
        <dbReference type="ARBA" id="ARBA00023136"/>
    </source>
</evidence>
<dbReference type="InterPro" id="IPR003445">
    <property type="entry name" value="Cat_transpt"/>
</dbReference>